<dbReference type="Proteomes" id="UP000828390">
    <property type="component" value="Unassembled WGS sequence"/>
</dbReference>
<proteinExistence type="predicted"/>
<dbReference type="EMBL" id="JAIWYP010000010">
    <property type="protein sequence ID" value="KAH3750290.1"/>
    <property type="molecule type" value="Genomic_DNA"/>
</dbReference>
<protein>
    <submittedName>
        <fullName evidence="1">Uncharacterized protein</fullName>
    </submittedName>
</protein>
<organism evidence="1 2">
    <name type="scientific">Dreissena polymorpha</name>
    <name type="common">Zebra mussel</name>
    <name type="synonym">Mytilus polymorpha</name>
    <dbReference type="NCBI Taxonomy" id="45954"/>
    <lineage>
        <taxon>Eukaryota</taxon>
        <taxon>Metazoa</taxon>
        <taxon>Spiralia</taxon>
        <taxon>Lophotrochozoa</taxon>
        <taxon>Mollusca</taxon>
        <taxon>Bivalvia</taxon>
        <taxon>Autobranchia</taxon>
        <taxon>Heteroconchia</taxon>
        <taxon>Euheterodonta</taxon>
        <taxon>Imparidentia</taxon>
        <taxon>Neoheterodontei</taxon>
        <taxon>Myida</taxon>
        <taxon>Dreissenoidea</taxon>
        <taxon>Dreissenidae</taxon>
        <taxon>Dreissena</taxon>
    </lineage>
</organism>
<evidence type="ECO:0000313" key="2">
    <source>
        <dbReference type="Proteomes" id="UP000828390"/>
    </source>
</evidence>
<reference evidence="1" key="1">
    <citation type="journal article" date="2019" name="bioRxiv">
        <title>The Genome of the Zebra Mussel, Dreissena polymorpha: A Resource for Invasive Species Research.</title>
        <authorList>
            <person name="McCartney M.A."/>
            <person name="Auch B."/>
            <person name="Kono T."/>
            <person name="Mallez S."/>
            <person name="Zhang Y."/>
            <person name="Obille A."/>
            <person name="Becker A."/>
            <person name="Abrahante J.E."/>
            <person name="Garbe J."/>
            <person name="Badalamenti J.P."/>
            <person name="Herman A."/>
            <person name="Mangelson H."/>
            <person name="Liachko I."/>
            <person name="Sullivan S."/>
            <person name="Sone E.D."/>
            <person name="Koren S."/>
            <person name="Silverstein K.A.T."/>
            <person name="Beckman K.B."/>
            <person name="Gohl D.M."/>
        </authorList>
    </citation>
    <scope>NUCLEOTIDE SEQUENCE</scope>
    <source>
        <strain evidence="1">Duluth1</strain>
        <tissue evidence="1">Whole animal</tissue>
    </source>
</reference>
<comment type="caution">
    <text evidence="1">The sequence shown here is derived from an EMBL/GenBank/DDBJ whole genome shotgun (WGS) entry which is preliminary data.</text>
</comment>
<keyword evidence="2" id="KW-1185">Reference proteome</keyword>
<reference evidence="1" key="2">
    <citation type="submission" date="2020-11" db="EMBL/GenBank/DDBJ databases">
        <authorList>
            <person name="McCartney M.A."/>
            <person name="Auch B."/>
            <person name="Kono T."/>
            <person name="Mallez S."/>
            <person name="Becker A."/>
            <person name="Gohl D.M."/>
            <person name="Silverstein K.A.T."/>
            <person name="Koren S."/>
            <person name="Bechman K.B."/>
            <person name="Herman A."/>
            <person name="Abrahante J.E."/>
            <person name="Garbe J."/>
        </authorList>
    </citation>
    <scope>NUCLEOTIDE SEQUENCE</scope>
    <source>
        <strain evidence="1">Duluth1</strain>
        <tissue evidence="1">Whole animal</tissue>
    </source>
</reference>
<sequence length="138" mass="15279">MTEPAITFVTCEQIAKFVFVNTVNKKLDVFSKKIDKLGQLILSLSKSVSKVLNQNELIGKGESDICVHVLYSQGTDVVQASDDTFELDCSSLDVGFVCAESYSSVSVEGSWMLVLLVRIVIQVFQWKASHLVLLVSRM</sequence>
<dbReference type="AlphaFoldDB" id="A0A9D4DL13"/>
<evidence type="ECO:0000313" key="1">
    <source>
        <dbReference type="EMBL" id="KAH3750290.1"/>
    </source>
</evidence>
<name>A0A9D4DL13_DREPO</name>
<accession>A0A9D4DL13</accession>
<gene>
    <name evidence="1" type="ORF">DPMN_184810</name>
</gene>